<comment type="subunit">
    <text evidence="12">Monomer. Interacts with DnaB.</text>
</comment>
<keyword evidence="1 12" id="KW-0240">DNA-directed RNA polymerase</keyword>
<keyword evidence="10 12" id="KW-0238">DNA-binding</keyword>
<dbReference type="Pfam" id="PF01807">
    <property type="entry name" value="Zn_ribbon_DnaG"/>
    <property type="match status" value="1"/>
</dbReference>
<dbReference type="Gene3D" id="3.90.980.10">
    <property type="entry name" value="DNA primase, catalytic core, N-terminal domain"/>
    <property type="match status" value="1"/>
</dbReference>
<dbReference type="RefSeq" id="WP_013660189.1">
    <property type="nucleotide sequence ID" value="NC_015276.1"/>
</dbReference>
<dbReference type="InterPro" id="IPR037068">
    <property type="entry name" value="DNA_primase_core_N_sf"/>
</dbReference>
<keyword evidence="6 12" id="KW-0479">Metal-binding</keyword>
<dbReference type="GO" id="GO:0003899">
    <property type="term" value="F:DNA-directed RNA polymerase activity"/>
    <property type="evidence" value="ECO:0007669"/>
    <property type="project" value="UniProtKB-UniRule"/>
</dbReference>
<dbReference type="NCBIfam" id="TIGR01391">
    <property type="entry name" value="dnaG"/>
    <property type="match status" value="1"/>
</dbReference>
<dbReference type="Gene3D" id="3.40.1360.10">
    <property type="match status" value="1"/>
</dbReference>
<dbReference type="GO" id="GO:0003677">
    <property type="term" value="F:DNA binding"/>
    <property type="evidence" value="ECO:0007669"/>
    <property type="project" value="UniProtKB-KW"/>
</dbReference>
<evidence type="ECO:0000313" key="17">
    <source>
        <dbReference type="EMBL" id="ADZ90284.1"/>
    </source>
</evidence>
<evidence type="ECO:0000256" key="4">
    <source>
        <dbReference type="ARBA" id="ARBA00022695"/>
    </source>
</evidence>
<dbReference type="InterPro" id="IPR006171">
    <property type="entry name" value="TOPRIM_dom"/>
</dbReference>
<dbReference type="Pfam" id="PF10410">
    <property type="entry name" value="DnaB_bind"/>
    <property type="match status" value="1"/>
</dbReference>
<dbReference type="Pfam" id="PF08275">
    <property type="entry name" value="DNAG_N"/>
    <property type="match status" value="1"/>
</dbReference>
<comment type="catalytic activity">
    <reaction evidence="12">
        <text>ssDNA + n NTP = ssDNA/pppN(pN)n-1 hybrid + (n-1) diphosphate.</text>
        <dbReference type="EC" id="2.7.7.101"/>
    </reaction>
</comment>
<dbReference type="CDD" id="cd03364">
    <property type="entry name" value="TOPRIM_DnaG_primases"/>
    <property type="match status" value="1"/>
</dbReference>
<dbReference type="Proteomes" id="UP000001062">
    <property type="component" value="Chromosome"/>
</dbReference>
<dbReference type="PANTHER" id="PTHR30313">
    <property type="entry name" value="DNA PRIMASE"/>
    <property type="match status" value="1"/>
</dbReference>
<keyword evidence="2 12" id="KW-0639">Primosome</keyword>
<dbReference type="GO" id="GO:0000428">
    <property type="term" value="C:DNA-directed RNA polymerase complex"/>
    <property type="evidence" value="ECO:0007669"/>
    <property type="project" value="UniProtKB-KW"/>
</dbReference>
<feature type="region of interest" description="Disordered" evidence="15">
    <location>
        <begin position="499"/>
        <end position="524"/>
    </location>
</feature>
<keyword evidence="5 12" id="KW-0235">DNA replication</keyword>
<protein>
    <recommendedName>
        <fullName evidence="12 13">DNA primase</fullName>
        <ecNumber evidence="12">2.7.7.101</ecNumber>
    </recommendedName>
</protein>
<dbReference type="GO" id="GO:0005737">
    <property type="term" value="C:cytoplasm"/>
    <property type="evidence" value="ECO:0007669"/>
    <property type="project" value="TreeGrafter"/>
</dbReference>
<keyword evidence="9" id="KW-0460">Magnesium</keyword>
<evidence type="ECO:0000256" key="13">
    <source>
        <dbReference type="PIRNR" id="PIRNR002811"/>
    </source>
</evidence>
<dbReference type="InterPro" id="IPR013264">
    <property type="entry name" value="DNAG_N"/>
</dbReference>
<sequence>MSGRIPDQFIDELLARTDITDVVSSRVTLKKTGQNYSALCPFHNEKTPSFSLNPNKQFYYCFGCGAGGNAISFVMEHDHLDFVEAIEVLAKDAGLEVPKEKGAPDRYEQNAELLKRLTESAHFFQSQLTQSQFKKKATDYLASERGLSGQIAKVYGLGFAPPGWDNLLKAIGKRAEQQEQLLHGGMLIEKKDQQGQYYDRFRDRIMFPIRDSRGRVIAFGGRAFGDEKPKYLNSPETAVFNKSHELYGLFEAKQNTQNLDNIIVVEGYMDVIVLAQYGITNAVATLGTSVNSQHIRKLFKLVNKITLCFDGDKAGRAAAIRGLEASLPVMQDGKQVRFLFLPDGEDPDSLVRQEGQDAFQARLEDANSLANVLFEHARNQVTLDHEEGDAEFARNAMSLIQQIPNDITYRSVLLKQLSKESGIEKETLNQVAIPTKRSSYTEAARNQQNEPSQHAYSNEIQADQRNDLSYSTDHYDDYPHPQAEYDDYAVAPIDHSYGSEFGGGSRKKSGFNKKSGFGSNNKNNYKNNYINKEFDTPKLPQAPKPLSAIEHAILCLVLHPNVAKSIDVPDPLINSSDEATQTLSTVWRYFNKHPDHNAGHFIFNKKNTDVGNRVLHLLNHGDAHTKEKIVNATQEISDLISALERNLGTDNSTQRLKSKGSDYIKSEDGKQDYRAMVEHLRQQKLKK</sequence>
<keyword evidence="11 12" id="KW-0804">Transcription</keyword>
<evidence type="ECO:0000256" key="10">
    <source>
        <dbReference type="ARBA" id="ARBA00023125"/>
    </source>
</evidence>
<dbReference type="InterPro" id="IPR016136">
    <property type="entry name" value="DNA_helicase_N/primase_C"/>
</dbReference>
<comment type="function">
    <text evidence="12 13">RNA polymerase that catalyzes the synthesis of short RNA molecules used as primers for DNA polymerase during DNA replication.</text>
</comment>
<feature type="compositionally biased region" description="Low complexity" evidence="15">
    <location>
        <begin position="512"/>
        <end position="524"/>
    </location>
</feature>
<dbReference type="KEGG" id="mme:Marme_1009"/>
<dbReference type="InterPro" id="IPR006295">
    <property type="entry name" value="DNA_primase_DnaG"/>
</dbReference>
<evidence type="ECO:0000256" key="7">
    <source>
        <dbReference type="ARBA" id="ARBA00022771"/>
    </source>
</evidence>
<evidence type="ECO:0000256" key="5">
    <source>
        <dbReference type="ARBA" id="ARBA00022705"/>
    </source>
</evidence>
<dbReference type="PATRIC" id="fig|717774.3.peg.1051"/>
<dbReference type="eggNOG" id="COG0358">
    <property type="taxonomic scope" value="Bacteria"/>
</dbReference>
<dbReference type="PIRSF" id="PIRSF002811">
    <property type="entry name" value="DnaG"/>
    <property type="match status" value="1"/>
</dbReference>
<evidence type="ECO:0000256" key="12">
    <source>
        <dbReference type="HAMAP-Rule" id="MF_00974"/>
    </source>
</evidence>
<feature type="zinc finger region" description="CHC2-type" evidence="12 14">
    <location>
        <begin position="40"/>
        <end position="64"/>
    </location>
</feature>
<dbReference type="EC" id="2.7.7.101" evidence="12"/>
<dbReference type="InterPro" id="IPR036977">
    <property type="entry name" value="DNA_primase_Znf_CHC2"/>
</dbReference>
<evidence type="ECO:0000256" key="8">
    <source>
        <dbReference type="ARBA" id="ARBA00022833"/>
    </source>
</evidence>
<keyword evidence="7 12" id="KW-0863">Zinc-finger</keyword>
<name>F2K4I5_MARM1</name>
<dbReference type="STRING" id="717774.Marme_1009"/>
<proteinExistence type="inferred from homology"/>
<evidence type="ECO:0000256" key="9">
    <source>
        <dbReference type="ARBA" id="ARBA00022842"/>
    </source>
</evidence>
<dbReference type="FunFam" id="3.90.580.10:FF:000001">
    <property type="entry name" value="DNA primase"/>
    <property type="match status" value="1"/>
</dbReference>
<dbReference type="FunFam" id="3.40.1360.10:FF:000002">
    <property type="entry name" value="DNA primase"/>
    <property type="match status" value="1"/>
</dbReference>
<accession>F2K4I5</accession>
<dbReference type="GO" id="GO:0008270">
    <property type="term" value="F:zinc ion binding"/>
    <property type="evidence" value="ECO:0007669"/>
    <property type="project" value="UniProtKB-UniRule"/>
</dbReference>
<gene>
    <name evidence="12" type="primary">dnaG</name>
    <name evidence="17" type="ordered locus">Marme_1009</name>
</gene>
<comment type="cofactor">
    <cofactor evidence="12 13 14">
        <name>Zn(2+)</name>
        <dbReference type="ChEBI" id="CHEBI:29105"/>
    </cofactor>
    <text evidence="12 13 14">Binds 1 zinc ion per monomer.</text>
</comment>
<dbReference type="InterPro" id="IPR034151">
    <property type="entry name" value="TOPRIM_DnaG_bac"/>
</dbReference>
<dbReference type="SUPFAM" id="SSF57783">
    <property type="entry name" value="Zinc beta-ribbon"/>
    <property type="match status" value="1"/>
</dbReference>
<evidence type="ECO:0000259" key="16">
    <source>
        <dbReference type="PROSITE" id="PS50880"/>
    </source>
</evidence>
<evidence type="ECO:0000256" key="11">
    <source>
        <dbReference type="ARBA" id="ARBA00023163"/>
    </source>
</evidence>
<dbReference type="SMART" id="SM00493">
    <property type="entry name" value="TOPRIM"/>
    <property type="match status" value="1"/>
</dbReference>
<evidence type="ECO:0000256" key="3">
    <source>
        <dbReference type="ARBA" id="ARBA00022679"/>
    </source>
</evidence>
<dbReference type="InterPro" id="IPR019475">
    <property type="entry name" value="DNA_primase_DnaB-bd"/>
</dbReference>
<dbReference type="PROSITE" id="PS50880">
    <property type="entry name" value="TOPRIM"/>
    <property type="match status" value="1"/>
</dbReference>
<dbReference type="GO" id="GO:1990077">
    <property type="term" value="C:primosome complex"/>
    <property type="evidence" value="ECO:0007669"/>
    <property type="project" value="UniProtKB-KW"/>
</dbReference>
<comment type="domain">
    <text evidence="12">Contains an N-terminal zinc-binding domain, a central core domain that contains the primase activity, and a C-terminal DnaB-binding domain.</text>
</comment>
<dbReference type="EMBL" id="CP002583">
    <property type="protein sequence ID" value="ADZ90284.1"/>
    <property type="molecule type" value="Genomic_DNA"/>
</dbReference>
<evidence type="ECO:0000256" key="15">
    <source>
        <dbReference type="SAM" id="MobiDB-lite"/>
    </source>
</evidence>
<dbReference type="SUPFAM" id="SSF56731">
    <property type="entry name" value="DNA primase core"/>
    <property type="match status" value="1"/>
</dbReference>
<dbReference type="GO" id="GO:0006269">
    <property type="term" value="P:DNA replication, synthesis of primer"/>
    <property type="evidence" value="ECO:0007669"/>
    <property type="project" value="UniProtKB-UniRule"/>
</dbReference>
<dbReference type="HAMAP" id="MF_00974">
    <property type="entry name" value="DNA_primase_DnaG"/>
    <property type="match status" value="1"/>
</dbReference>
<feature type="domain" description="Toprim" evidence="16">
    <location>
        <begin position="260"/>
        <end position="342"/>
    </location>
</feature>
<dbReference type="PANTHER" id="PTHR30313:SF2">
    <property type="entry name" value="DNA PRIMASE"/>
    <property type="match status" value="1"/>
</dbReference>
<dbReference type="Pfam" id="PF13662">
    <property type="entry name" value="Toprim_4"/>
    <property type="match status" value="1"/>
</dbReference>
<dbReference type="AlphaFoldDB" id="F2K4I5"/>
<dbReference type="InterPro" id="IPR030846">
    <property type="entry name" value="DnaG_bac"/>
</dbReference>
<dbReference type="Gene3D" id="1.10.860.10">
    <property type="entry name" value="DNAb Helicase, Chain A"/>
    <property type="match status" value="1"/>
</dbReference>
<organism evidence="17 18">
    <name type="scientific">Marinomonas mediterranea (strain ATCC 700492 / JCM 21426 / NBRC 103028 / MMB-1)</name>
    <dbReference type="NCBI Taxonomy" id="717774"/>
    <lineage>
        <taxon>Bacteria</taxon>
        <taxon>Pseudomonadati</taxon>
        <taxon>Pseudomonadota</taxon>
        <taxon>Gammaproteobacteria</taxon>
        <taxon>Oceanospirillales</taxon>
        <taxon>Oceanospirillaceae</taxon>
        <taxon>Marinomonas</taxon>
    </lineage>
</organism>
<evidence type="ECO:0000256" key="1">
    <source>
        <dbReference type="ARBA" id="ARBA00022478"/>
    </source>
</evidence>
<evidence type="ECO:0000256" key="2">
    <source>
        <dbReference type="ARBA" id="ARBA00022515"/>
    </source>
</evidence>
<dbReference type="InterPro" id="IPR050219">
    <property type="entry name" value="DnaG_primase"/>
</dbReference>
<dbReference type="Gene3D" id="3.90.580.10">
    <property type="entry name" value="Zinc finger, CHC2-type domain"/>
    <property type="match status" value="1"/>
</dbReference>
<dbReference type="OrthoDB" id="9803773at2"/>
<keyword evidence="3 12" id="KW-0808">Transferase</keyword>
<keyword evidence="4 12" id="KW-0548">Nucleotidyltransferase</keyword>
<reference evidence="17 18" key="1">
    <citation type="journal article" date="2012" name="Stand. Genomic Sci.">
        <title>Complete genome sequence of the melanogenic marine bacterium Marinomonas mediterranea type strain (MMB-1(T)).</title>
        <authorList>
            <person name="Lucas-Elio P."/>
            <person name="Goodwin L."/>
            <person name="Woyke T."/>
            <person name="Pitluck S."/>
            <person name="Nolan M."/>
            <person name="Kyrpides N.C."/>
            <person name="Detter J.C."/>
            <person name="Copeland A."/>
            <person name="Teshima H."/>
            <person name="Bruce D."/>
            <person name="Detter C."/>
            <person name="Tapia R."/>
            <person name="Han S."/>
            <person name="Land M.L."/>
            <person name="Ivanova N."/>
            <person name="Mikhailova N."/>
            <person name="Johnston A.W."/>
            <person name="Sanchez-Amat A."/>
        </authorList>
    </citation>
    <scope>NUCLEOTIDE SEQUENCE [LARGE SCALE GENOMIC DNA]</scope>
    <source>
        <strain evidence="18">ATCC 700492 / JCM 21426 / NBRC 103028 / MMB-1</strain>
    </source>
</reference>
<dbReference type="FunFam" id="3.90.980.10:FF:000001">
    <property type="entry name" value="DNA primase"/>
    <property type="match status" value="1"/>
</dbReference>
<evidence type="ECO:0000313" key="18">
    <source>
        <dbReference type="Proteomes" id="UP000001062"/>
    </source>
</evidence>
<dbReference type="HOGENOM" id="CLU_013501_5_4_6"/>
<dbReference type="InterPro" id="IPR002694">
    <property type="entry name" value="Znf_CHC2"/>
</dbReference>
<comment type="similarity">
    <text evidence="12 13">Belongs to the DnaG primase family.</text>
</comment>
<dbReference type="SUPFAM" id="SSF117023">
    <property type="entry name" value="DNA primase DnaG, C-terminal domain"/>
    <property type="match status" value="1"/>
</dbReference>
<dbReference type="SMART" id="SM00400">
    <property type="entry name" value="ZnF_CHCC"/>
    <property type="match status" value="1"/>
</dbReference>
<dbReference type="Gene3D" id="1.20.50.20">
    <property type="entry name" value="DnaG, RNA polymerase domain, helical bundle"/>
    <property type="match status" value="1"/>
</dbReference>
<evidence type="ECO:0000256" key="14">
    <source>
        <dbReference type="PIRSR" id="PIRSR002811-1"/>
    </source>
</evidence>
<keyword evidence="18" id="KW-1185">Reference proteome</keyword>
<keyword evidence="8 12" id="KW-0862">Zinc</keyword>
<evidence type="ECO:0000256" key="6">
    <source>
        <dbReference type="ARBA" id="ARBA00022723"/>
    </source>
</evidence>